<protein>
    <submittedName>
        <fullName evidence="1">Uncharacterized protein</fullName>
    </submittedName>
</protein>
<gene>
    <name evidence="1" type="ORF">PV11_00946</name>
</gene>
<dbReference type="EMBL" id="KN846951">
    <property type="protein sequence ID" value="KIV85223.1"/>
    <property type="molecule type" value="Genomic_DNA"/>
</dbReference>
<reference evidence="1 2" key="1">
    <citation type="submission" date="2015-01" db="EMBL/GenBank/DDBJ databases">
        <title>The Genome Sequence of Exophiala sideris CBS121828.</title>
        <authorList>
            <consortium name="The Broad Institute Genomics Platform"/>
            <person name="Cuomo C."/>
            <person name="de Hoog S."/>
            <person name="Gorbushina A."/>
            <person name="Stielow B."/>
            <person name="Teixiera M."/>
            <person name="Abouelleil A."/>
            <person name="Chapman S.B."/>
            <person name="Priest M."/>
            <person name="Young S.K."/>
            <person name="Wortman J."/>
            <person name="Nusbaum C."/>
            <person name="Birren B."/>
        </authorList>
    </citation>
    <scope>NUCLEOTIDE SEQUENCE [LARGE SCALE GENOMIC DNA]</scope>
    <source>
        <strain evidence="1 2">CBS 121828</strain>
    </source>
</reference>
<dbReference type="Proteomes" id="UP000053599">
    <property type="component" value="Unassembled WGS sequence"/>
</dbReference>
<dbReference type="HOGENOM" id="CLU_1722390_0_0_1"/>
<proteinExistence type="predicted"/>
<sequence length="152" mass="17691">MRWDGQGYGTKQHRQLSSAVSARERRILSFVWVSNGKAAMRLFTAPKKVYMALGGSDRDWVLLFMFHFQCSMNHSYILPSSAHFRTEVFSFRVSEAERVHRPNARSGTWLFSAFPDVSLVYPGTIMHPFEMGKNMIHIKYCRIVHRMAYTHV</sequence>
<organism evidence="1 2">
    <name type="scientific">Exophiala sideris</name>
    <dbReference type="NCBI Taxonomy" id="1016849"/>
    <lineage>
        <taxon>Eukaryota</taxon>
        <taxon>Fungi</taxon>
        <taxon>Dikarya</taxon>
        <taxon>Ascomycota</taxon>
        <taxon>Pezizomycotina</taxon>
        <taxon>Eurotiomycetes</taxon>
        <taxon>Chaetothyriomycetidae</taxon>
        <taxon>Chaetothyriales</taxon>
        <taxon>Herpotrichiellaceae</taxon>
        <taxon>Exophiala</taxon>
    </lineage>
</organism>
<name>A0A0D1ZEI7_9EURO</name>
<dbReference type="AlphaFoldDB" id="A0A0D1ZEI7"/>
<accession>A0A0D1ZEI7</accession>
<evidence type="ECO:0000313" key="1">
    <source>
        <dbReference type="EMBL" id="KIV85223.1"/>
    </source>
</evidence>
<evidence type="ECO:0000313" key="2">
    <source>
        <dbReference type="Proteomes" id="UP000053599"/>
    </source>
</evidence>